<dbReference type="KEGG" id="por:APT59_09830"/>
<name>A0A0U4W3S4_9PSED</name>
<sequence>MIRISKITKHFKSEQQELLVRRLMSNFLVPPFDIDVITLPDFSRTRVFFFYSTRSVSVKTPDEFDSEWLVFIVFCLLH</sequence>
<evidence type="ECO:0000313" key="2">
    <source>
        <dbReference type="Proteomes" id="UP000064137"/>
    </source>
</evidence>
<reference evidence="1 2" key="1">
    <citation type="submission" date="2016-01" db="EMBL/GenBank/DDBJ databases">
        <title>Annotation of Pseudomonas oryzihabitans USDA-ARS-USMARC-56511.</title>
        <authorList>
            <person name="Harhay G.P."/>
            <person name="Harhay D.M."/>
            <person name="Smith T.P.L."/>
            <person name="Bono J.L."/>
            <person name="Heaton M.P."/>
            <person name="Clawson M.L."/>
            <person name="Chitko-Mckown C.G."/>
            <person name="Capik S.F."/>
            <person name="DeDonder K.D."/>
            <person name="Apley M.D."/>
            <person name="Lubbers B.V."/>
            <person name="White B.J."/>
            <person name="Larson R.L."/>
        </authorList>
    </citation>
    <scope>NUCLEOTIDE SEQUENCE [LARGE SCALE GENOMIC DNA]</scope>
    <source>
        <strain evidence="1 2">USDA-ARS-USMARC-56511</strain>
    </source>
</reference>
<dbReference type="Proteomes" id="UP000064137">
    <property type="component" value="Chromosome"/>
</dbReference>
<protein>
    <submittedName>
        <fullName evidence="1">Uncharacterized protein</fullName>
    </submittedName>
</protein>
<dbReference type="EMBL" id="CP013987">
    <property type="protein sequence ID" value="ALZ84486.1"/>
    <property type="molecule type" value="Genomic_DNA"/>
</dbReference>
<gene>
    <name evidence="1" type="ORF">APT59_09830</name>
</gene>
<proteinExistence type="predicted"/>
<accession>A0A0U4W3S4</accession>
<dbReference type="AlphaFoldDB" id="A0A0U4W3S4"/>
<evidence type="ECO:0000313" key="1">
    <source>
        <dbReference type="EMBL" id="ALZ84486.1"/>
    </source>
</evidence>
<organism evidence="1 2">
    <name type="scientific">Pseudomonas oryzihabitans</name>
    <dbReference type="NCBI Taxonomy" id="47885"/>
    <lineage>
        <taxon>Bacteria</taxon>
        <taxon>Pseudomonadati</taxon>
        <taxon>Pseudomonadota</taxon>
        <taxon>Gammaproteobacteria</taxon>
        <taxon>Pseudomonadales</taxon>
        <taxon>Pseudomonadaceae</taxon>
        <taxon>Pseudomonas</taxon>
    </lineage>
</organism>